<proteinExistence type="predicted"/>
<reference evidence="1" key="1">
    <citation type="submission" date="2023-07" db="EMBL/GenBank/DDBJ databases">
        <title>Sorghum-associated microbial communities from plants grown in Nebraska, USA.</title>
        <authorList>
            <person name="Schachtman D."/>
        </authorList>
    </citation>
    <scope>NUCLEOTIDE SEQUENCE</scope>
    <source>
        <strain evidence="1">DS2360</strain>
    </source>
</reference>
<dbReference type="AlphaFoldDB" id="A0AAE4C1S9"/>
<protein>
    <submittedName>
        <fullName evidence="1">Uncharacterized protein</fullName>
    </submittedName>
</protein>
<dbReference type="RefSeq" id="WP_309945295.1">
    <property type="nucleotide sequence ID" value="NZ_JAVDQY010000001.1"/>
</dbReference>
<dbReference type="PROSITE" id="PS51257">
    <property type="entry name" value="PROKAR_LIPOPROTEIN"/>
    <property type="match status" value="1"/>
</dbReference>
<sequence length="176" mass="21054">MKFNALFLTPIFIYSCAAKNDFENNTEFRKYEIAYHSITHKINQEKPFLKEYNSDASGVKIIPKIYRINKYSIYGSEYFKNENSFSNSMIKKFSKKYTVKNWRRDRKYKVLEINELNKFHGPLQYIYFSEIRNDSLRAEIMGNPFAKYSMTIGEHYLIIFENSHIKSVQKTVGHYD</sequence>
<gene>
    <name evidence="1" type="ORF">J2787_001168</name>
</gene>
<accession>A0AAE4C1S9</accession>
<evidence type="ECO:0000313" key="1">
    <source>
        <dbReference type="EMBL" id="MDR6525798.1"/>
    </source>
</evidence>
<dbReference type="Proteomes" id="UP001184861">
    <property type="component" value="Unassembled WGS sequence"/>
</dbReference>
<dbReference type="EMBL" id="JAVDQY010000001">
    <property type="protein sequence ID" value="MDR6525798.1"/>
    <property type="molecule type" value="Genomic_DNA"/>
</dbReference>
<organism evidence="1 2">
    <name type="scientific">Chryseobacterium rhizosphaerae</name>
    <dbReference type="NCBI Taxonomy" id="395937"/>
    <lineage>
        <taxon>Bacteria</taxon>
        <taxon>Pseudomonadati</taxon>
        <taxon>Bacteroidota</taxon>
        <taxon>Flavobacteriia</taxon>
        <taxon>Flavobacteriales</taxon>
        <taxon>Weeksellaceae</taxon>
        <taxon>Chryseobacterium group</taxon>
        <taxon>Chryseobacterium</taxon>
    </lineage>
</organism>
<name>A0AAE4C1S9_9FLAO</name>
<evidence type="ECO:0000313" key="2">
    <source>
        <dbReference type="Proteomes" id="UP001184861"/>
    </source>
</evidence>
<comment type="caution">
    <text evidence="1">The sequence shown here is derived from an EMBL/GenBank/DDBJ whole genome shotgun (WGS) entry which is preliminary data.</text>
</comment>